<keyword evidence="2" id="KW-0863">Zinc-finger</keyword>
<protein>
    <recommendedName>
        <fullName evidence="6">THAP-type domain-containing protein</fullName>
    </recommendedName>
</protein>
<dbReference type="GO" id="GO:0003677">
    <property type="term" value="F:DNA binding"/>
    <property type="evidence" value="ECO:0007669"/>
    <property type="project" value="UniProtKB-KW"/>
</dbReference>
<dbReference type="GO" id="GO:0008270">
    <property type="term" value="F:zinc ion binding"/>
    <property type="evidence" value="ECO:0007669"/>
    <property type="project" value="UniProtKB-KW"/>
</dbReference>
<evidence type="ECO:0000313" key="8">
    <source>
        <dbReference type="Proteomes" id="UP000078492"/>
    </source>
</evidence>
<evidence type="ECO:0000256" key="3">
    <source>
        <dbReference type="ARBA" id="ARBA00022833"/>
    </source>
</evidence>
<keyword evidence="1" id="KW-0479">Metal-binding</keyword>
<name>A0A151IRH0_9HYME</name>
<evidence type="ECO:0000256" key="2">
    <source>
        <dbReference type="ARBA" id="ARBA00022771"/>
    </source>
</evidence>
<evidence type="ECO:0000256" key="5">
    <source>
        <dbReference type="SAM" id="MobiDB-lite"/>
    </source>
</evidence>
<sequence length="122" mass="13655">HFICLARICSLHFTQDSFMAPKRKSKVSEDKRRQRLSQTAVPTLLLTPTENKTDEHGSIMNMDFKIIRREFLLVSKSGTSRDKNEEASSEIDTVNKSCGNVTSDSTNETDDIAAASTVCSKR</sequence>
<keyword evidence="4" id="KW-0238">DNA-binding</keyword>
<evidence type="ECO:0000313" key="7">
    <source>
        <dbReference type="EMBL" id="KYN09149.1"/>
    </source>
</evidence>
<dbReference type="AlphaFoldDB" id="A0A151IRH0"/>
<dbReference type="Proteomes" id="UP000078492">
    <property type="component" value="Unassembled WGS sequence"/>
</dbReference>
<keyword evidence="3" id="KW-0862">Zinc</keyword>
<evidence type="ECO:0000256" key="4">
    <source>
        <dbReference type="ARBA" id="ARBA00023125"/>
    </source>
</evidence>
<evidence type="ECO:0000259" key="6">
    <source>
        <dbReference type="Pfam" id="PF05485"/>
    </source>
</evidence>
<gene>
    <name evidence="7" type="ORF">ALC57_18731</name>
</gene>
<organism evidence="7 8">
    <name type="scientific">Trachymyrmex cornetzi</name>
    <dbReference type="NCBI Taxonomy" id="471704"/>
    <lineage>
        <taxon>Eukaryota</taxon>
        <taxon>Metazoa</taxon>
        <taxon>Ecdysozoa</taxon>
        <taxon>Arthropoda</taxon>
        <taxon>Hexapoda</taxon>
        <taxon>Insecta</taxon>
        <taxon>Pterygota</taxon>
        <taxon>Neoptera</taxon>
        <taxon>Endopterygota</taxon>
        <taxon>Hymenoptera</taxon>
        <taxon>Apocrita</taxon>
        <taxon>Aculeata</taxon>
        <taxon>Formicoidea</taxon>
        <taxon>Formicidae</taxon>
        <taxon>Myrmicinae</taxon>
        <taxon>Trachymyrmex</taxon>
    </lineage>
</organism>
<keyword evidence="8" id="KW-1185">Reference proteome</keyword>
<dbReference type="EMBL" id="KQ981144">
    <property type="protein sequence ID" value="KYN09149.1"/>
    <property type="molecule type" value="Genomic_DNA"/>
</dbReference>
<feature type="region of interest" description="Disordered" evidence="5">
    <location>
        <begin position="78"/>
        <end position="122"/>
    </location>
</feature>
<feature type="non-terminal residue" evidence="7">
    <location>
        <position position="1"/>
    </location>
</feature>
<evidence type="ECO:0000256" key="1">
    <source>
        <dbReference type="ARBA" id="ARBA00022723"/>
    </source>
</evidence>
<feature type="compositionally biased region" description="Polar residues" evidence="5">
    <location>
        <begin position="90"/>
        <end position="106"/>
    </location>
</feature>
<proteinExistence type="predicted"/>
<dbReference type="Pfam" id="PF05485">
    <property type="entry name" value="THAP"/>
    <property type="match status" value="1"/>
</dbReference>
<dbReference type="InterPro" id="IPR006612">
    <property type="entry name" value="THAP_Znf"/>
</dbReference>
<accession>A0A151IRH0</accession>
<reference evidence="7 8" key="1">
    <citation type="submission" date="2015-09" db="EMBL/GenBank/DDBJ databases">
        <title>Trachymyrmex cornetzi WGS genome.</title>
        <authorList>
            <person name="Nygaard S."/>
            <person name="Hu H."/>
            <person name="Boomsma J."/>
            <person name="Zhang G."/>
        </authorList>
    </citation>
    <scope>NUCLEOTIDE SEQUENCE [LARGE SCALE GENOMIC DNA]</scope>
    <source>
        <strain evidence="7">Tcor2-1</strain>
        <tissue evidence="7">Whole body</tissue>
    </source>
</reference>
<feature type="domain" description="THAP-type" evidence="6">
    <location>
        <begin position="7"/>
        <end position="44"/>
    </location>
</feature>